<evidence type="ECO:0000313" key="6">
    <source>
        <dbReference type="EMBL" id="GHF88625.1"/>
    </source>
</evidence>
<dbReference type="GO" id="GO:0016740">
    <property type="term" value="F:transferase activity"/>
    <property type="evidence" value="ECO:0007669"/>
    <property type="project" value="UniProtKB-ARBA"/>
</dbReference>
<dbReference type="PANTHER" id="PTHR12714:SF24">
    <property type="entry name" value="SLR1182 PROTEIN"/>
    <property type="match status" value="1"/>
</dbReference>
<reference evidence="6" key="1">
    <citation type="journal article" date="2014" name="Int. J. Syst. Evol. Microbiol.">
        <title>Complete genome sequence of Corynebacterium casei LMG S-19264T (=DSM 44701T), isolated from a smear-ripened cheese.</title>
        <authorList>
            <consortium name="US DOE Joint Genome Institute (JGI-PGF)"/>
            <person name="Walter F."/>
            <person name="Albersmeier A."/>
            <person name="Kalinowski J."/>
            <person name="Ruckert C."/>
        </authorList>
    </citation>
    <scope>NUCLEOTIDE SEQUENCE</scope>
    <source>
        <strain evidence="6">KCTC 42731</strain>
    </source>
</reference>
<keyword evidence="7" id="KW-1185">Reference proteome</keyword>
<keyword evidence="4 5" id="KW-0472">Membrane</keyword>
<comment type="subcellular location">
    <subcellularLocation>
        <location evidence="1">Endomembrane system</location>
        <topology evidence="1">Multi-pass membrane protein</topology>
    </subcellularLocation>
</comment>
<dbReference type="Pfam" id="PF04191">
    <property type="entry name" value="PEMT"/>
    <property type="match status" value="1"/>
</dbReference>
<dbReference type="Gene3D" id="1.20.120.1630">
    <property type="match status" value="1"/>
</dbReference>
<dbReference type="AlphaFoldDB" id="A0A919EJM7"/>
<evidence type="ECO:0000256" key="3">
    <source>
        <dbReference type="ARBA" id="ARBA00022989"/>
    </source>
</evidence>
<keyword evidence="2 5" id="KW-0812">Transmembrane</keyword>
<protein>
    <submittedName>
        <fullName evidence="6">Membrane protein</fullName>
    </submittedName>
</protein>
<comment type="caution">
    <text evidence="6">The sequence shown here is derived from an EMBL/GenBank/DDBJ whole genome shotgun (WGS) entry which is preliminary data.</text>
</comment>
<organism evidence="6 7">
    <name type="scientific">Thalassotalea marina</name>
    <dbReference type="NCBI Taxonomy" id="1673741"/>
    <lineage>
        <taxon>Bacteria</taxon>
        <taxon>Pseudomonadati</taxon>
        <taxon>Pseudomonadota</taxon>
        <taxon>Gammaproteobacteria</taxon>
        <taxon>Alteromonadales</taxon>
        <taxon>Colwelliaceae</taxon>
        <taxon>Thalassotalea</taxon>
    </lineage>
</organism>
<evidence type="ECO:0000256" key="2">
    <source>
        <dbReference type="ARBA" id="ARBA00022692"/>
    </source>
</evidence>
<feature type="transmembrane region" description="Helical" evidence="5">
    <location>
        <begin position="6"/>
        <end position="24"/>
    </location>
</feature>
<dbReference type="EMBL" id="BNCK01000003">
    <property type="protein sequence ID" value="GHF88625.1"/>
    <property type="molecule type" value="Genomic_DNA"/>
</dbReference>
<dbReference type="Proteomes" id="UP000623842">
    <property type="component" value="Unassembled WGS sequence"/>
</dbReference>
<accession>A0A919EJM7</accession>
<name>A0A919EJM7_9GAMM</name>
<dbReference type="GO" id="GO:0012505">
    <property type="term" value="C:endomembrane system"/>
    <property type="evidence" value="ECO:0007669"/>
    <property type="project" value="UniProtKB-SubCell"/>
</dbReference>
<feature type="transmembrane region" description="Helical" evidence="5">
    <location>
        <begin position="36"/>
        <end position="60"/>
    </location>
</feature>
<evidence type="ECO:0000256" key="5">
    <source>
        <dbReference type="SAM" id="Phobius"/>
    </source>
</evidence>
<keyword evidence="3 5" id="KW-1133">Transmembrane helix</keyword>
<evidence type="ECO:0000313" key="7">
    <source>
        <dbReference type="Proteomes" id="UP000623842"/>
    </source>
</evidence>
<dbReference type="InterPro" id="IPR007318">
    <property type="entry name" value="Phopholipid_MeTrfase"/>
</dbReference>
<reference evidence="6" key="2">
    <citation type="submission" date="2020-09" db="EMBL/GenBank/DDBJ databases">
        <authorList>
            <person name="Sun Q."/>
            <person name="Kim S."/>
        </authorList>
    </citation>
    <scope>NUCLEOTIDE SEQUENCE</scope>
    <source>
        <strain evidence="6">KCTC 42731</strain>
    </source>
</reference>
<dbReference type="RefSeq" id="WP_189768923.1">
    <property type="nucleotide sequence ID" value="NZ_BNCK01000003.1"/>
</dbReference>
<sequence length="153" mass="17255">MKVLELKVPPVLLMLIFAIAIWFSQPLLPQVIQPSTATLIVALVLMFAGILIALLGVYAFKKAQTTVDPTKPDASSSLVSSGIYQLTRNPMYVGFSLCLAAFSVYLASPFSLFLVVLFGWYLKRFQIMPEERILQGKFGQPYQDYCQQVRRWL</sequence>
<feature type="transmembrane region" description="Helical" evidence="5">
    <location>
        <begin position="92"/>
        <end position="122"/>
    </location>
</feature>
<evidence type="ECO:0000256" key="1">
    <source>
        <dbReference type="ARBA" id="ARBA00004127"/>
    </source>
</evidence>
<evidence type="ECO:0000256" key="4">
    <source>
        <dbReference type="ARBA" id="ARBA00023136"/>
    </source>
</evidence>
<dbReference type="PANTHER" id="PTHR12714">
    <property type="entry name" value="PROTEIN-S ISOPRENYLCYSTEINE O-METHYLTRANSFERASE"/>
    <property type="match status" value="1"/>
</dbReference>
<proteinExistence type="predicted"/>
<gene>
    <name evidence="6" type="ORF">GCM10017161_15460</name>
</gene>